<dbReference type="InterPro" id="IPR012902">
    <property type="entry name" value="N_methyl_site"/>
</dbReference>
<evidence type="ECO:0008006" key="5">
    <source>
        <dbReference type="Google" id="ProtNLM"/>
    </source>
</evidence>
<gene>
    <name evidence="3" type="ORF">CHH61_13260</name>
</gene>
<dbReference type="SUPFAM" id="SSF54523">
    <property type="entry name" value="Pili subunits"/>
    <property type="match status" value="1"/>
</dbReference>
<evidence type="ECO:0000313" key="4">
    <source>
        <dbReference type="Proteomes" id="UP000216133"/>
    </source>
</evidence>
<dbReference type="NCBIfam" id="TIGR02532">
    <property type="entry name" value="IV_pilin_GFxxxE"/>
    <property type="match status" value="1"/>
</dbReference>
<evidence type="ECO:0000313" key="3">
    <source>
        <dbReference type="EMBL" id="PAF25491.1"/>
    </source>
</evidence>
<keyword evidence="2" id="KW-0178">Competence</keyword>
<name>A0A268S1C9_SHOCL</name>
<dbReference type="InterPro" id="IPR045584">
    <property type="entry name" value="Pilin-like"/>
</dbReference>
<comment type="caution">
    <text evidence="3">The sequence shown here is derived from an EMBL/GenBank/DDBJ whole genome shotgun (WGS) entry which is preliminary data.</text>
</comment>
<dbReference type="NCBIfam" id="NF040982">
    <property type="entry name" value="ComGD"/>
    <property type="match status" value="1"/>
</dbReference>
<dbReference type="GO" id="GO:0009986">
    <property type="term" value="C:cell surface"/>
    <property type="evidence" value="ECO:0007669"/>
    <property type="project" value="UniProtKB-SubCell"/>
</dbReference>
<dbReference type="Pfam" id="PF07963">
    <property type="entry name" value="N_methyl"/>
    <property type="match status" value="1"/>
</dbReference>
<accession>A0A268S1C9</accession>
<reference evidence="3 4" key="1">
    <citation type="submission" date="2017-07" db="EMBL/GenBank/DDBJ databases">
        <title>Isolation and whole genome analysis of endospore-forming bacteria from heroin.</title>
        <authorList>
            <person name="Kalinowski J."/>
            <person name="Ahrens B."/>
            <person name="Al-Dilaimi A."/>
            <person name="Winkler A."/>
            <person name="Wibberg D."/>
            <person name="Schleenbecker U."/>
            <person name="Ruckert C."/>
            <person name="Wolfel R."/>
            <person name="Grass G."/>
        </authorList>
    </citation>
    <scope>NUCLEOTIDE SEQUENCE [LARGE SCALE GENOMIC DNA]</scope>
    <source>
        <strain evidence="3 4">7523-2</strain>
    </source>
</reference>
<evidence type="ECO:0000256" key="1">
    <source>
        <dbReference type="ARBA" id="ARBA00004241"/>
    </source>
</evidence>
<sequence length="149" mass="16901">MEKMLSSFRADDGFTFIELLLTILLLSVLLLLPTFSISQNQPINEEKAAIAKLREDLVLAQHIAMTEGKKVTVSFEEDRLVVFADKKEHSTFRYPLVLDMKTVTMSINDVVFLENGHPQRSGSWNVSTSHITARFSLQIGKGRVSYREL</sequence>
<protein>
    <recommendedName>
        <fullName evidence="5">Prepilin-type N-terminal cleavage/methylation domain-containing protein</fullName>
    </recommendedName>
</protein>
<dbReference type="EMBL" id="NPBS01000069">
    <property type="protein sequence ID" value="PAF25491.1"/>
    <property type="molecule type" value="Genomic_DNA"/>
</dbReference>
<organism evidence="3 4">
    <name type="scientific">Shouchella clausii</name>
    <name type="common">Alkalihalobacillus clausii</name>
    <dbReference type="NCBI Taxonomy" id="79880"/>
    <lineage>
        <taxon>Bacteria</taxon>
        <taxon>Bacillati</taxon>
        <taxon>Bacillota</taxon>
        <taxon>Bacilli</taxon>
        <taxon>Bacillales</taxon>
        <taxon>Bacillaceae</taxon>
        <taxon>Shouchella</taxon>
    </lineage>
</organism>
<comment type="subcellular location">
    <subcellularLocation>
        <location evidence="1">Cell surface</location>
    </subcellularLocation>
</comment>
<dbReference type="InterPro" id="IPR016785">
    <property type="entry name" value="ComGD"/>
</dbReference>
<dbReference type="AlphaFoldDB" id="A0A268S1C9"/>
<proteinExistence type="predicted"/>
<dbReference type="GO" id="GO:0030420">
    <property type="term" value="P:establishment of competence for transformation"/>
    <property type="evidence" value="ECO:0007669"/>
    <property type="project" value="UniProtKB-KW"/>
</dbReference>
<evidence type="ECO:0000256" key="2">
    <source>
        <dbReference type="ARBA" id="ARBA00023287"/>
    </source>
</evidence>
<dbReference type="Proteomes" id="UP000216133">
    <property type="component" value="Unassembled WGS sequence"/>
</dbReference>
<dbReference type="PIRSF" id="PIRSF021292">
    <property type="entry name" value="Competence_ComGD"/>
    <property type="match status" value="1"/>
</dbReference>